<gene>
    <name evidence="2" type="ORF">E2C01_092987</name>
</gene>
<proteinExistence type="predicted"/>
<organism evidence="2 3">
    <name type="scientific">Portunus trituberculatus</name>
    <name type="common">Swimming crab</name>
    <name type="synonym">Neptunus trituberculatus</name>
    <dbReference type="NCBI Taxonomy" id="210409"/>
    <lineage>
        <taxon>Eukaryota</taxon>
        <taxon>Metazoa</taxon>
        <taxon>Ecdysozoa</taxon>
        <taxon>Arthropoda</taxon>
        <taxon>Crustacea</taxon>
        <taxon>Multicrustacea</taxon>
        <taxon>Malacostraca</taxon>
        <taxon>Eumalacostraca</taxon>
        <taxon>Eucarida</taxon>
        <taxon>Decapoda</taxon>
        <taxon>Pleocyemata</taxon>
        <taxon>Brachyura</taxon>
        <taxon>Eubrachyura</taxon>
        <taxon>Portunoidea</taxon>
        <taxon>Portunidae</taxon>
        <taxon>Portuninae</taxon>
        <taxon>Portunus</taxon>
    </lineage>
</organism>
<feature type="region of interest" description="Disordered" evidence="1">
    <location>
        <begin position="24"/>
        <end position="44"/>
    </location>
</feature>
<sequence length="44" mass="4980">MHFRVRHKKECGWGRRRSPLAGEVCGGPGEPRTLGNKISDAFER</sequence>
<keyword evidence="3" id="KW-1185">Reference proteome</keyword>
<comment type="caution">
    <text evidence="2">The sequence shown here is derived from an EMBL/GenBank/DDBJ whole genome shotgun (WGS) entry which is preliminary data.</text>
</comment>
<name>A0A5B7JTC1_PORTR</name>
<reference evidence="2 3" key="1">
    <citation type="submission" date="2019-05" db="EMBL/GenBank/DDBJ databases">
        <title>Another draft genome of Portunus trituberculatus and its Hox gene families provides insights of decapod evolution.</title>
        <authorList>
            <person name="Jeong J.-H."/>
            <person name="Song I."/>
            <person name="Kim S."/>
            <person name="Choi T."/>
            <person name="Kim D."/>
            <person name="Ryu S."/>
            <person name="Kim W."/>
        </authorList>
    </citation>
    <scope>NUCLEOTIDE SEQUENCE [LARGE SCALE GENOMIC DNA]</scope>
    <source>
        <tissue evidence="2">Muscle</tissue>
    </source>
</reference>
<evidence type="ECO:0000313" key="2">
    <source>
        <dbReference type="EMBL" id="MPC97663.1"/>
    </source>
</evidence>
<evidence type="ECO:0000256" key="1">
    <source>
        <dbReference type="SAM" id="MobiDB-lite"/>
    </source>
</evidence>
<accession>A0A5B7JTC1</accession>
<dbReference type="EMBL" id="VSRR010110895">
    <property type="protein sequence ID" value="MPC97663.1"/>
    <property type="molecule type" value="Genomic_DNA"/>
</dbReference>
<protein>
    <submittedName>
        <fullName evidence="2">Uncharacterized protein</fullName>
    </submittedName>
</protein>
<evidence type="ECO:0000313" key="3">
    <source>
        <dbReference type="Proteomes" id="UP000324222"/>
    </source>
</evidence>
<dbReference type="Proteomes" id="UP000324222">
    <property type="component" value="Unassembled WGS sequence"/>
</dbReference>
<dbReference type="AlphaFoldDB" id="A0A5B7JTC1"/>